<reference evidence="2" key="1">
    <citation type="journal article" date="2019" name="Int. J. Syst. Evol. Microbiol.">
        <title>The Global Catalogue of Microorganisms (GCM) 10K type strain sequencing project: providing services to taxonomists for standard genome sequencing and annotation.</title>
        <authorList>
            <consortium name="The Broad Institute Genomics Platform"/>
            <consortium name="The Broad Institute Genome Sequencing Center for Infectious Disease"/>
            <person name="Wu L."/>
            <person name="Ma J."/>
        </authorList>
    </citation>
    <scope>NUCLEOTIDE SEQUENCE [LARGE SCALE GENOMIC DNA]</scope>
    <source>
        <strain evidence="2">CCUG 60523</strain>
    </source>
</reference>
<dbReference type="Proteomes" id="UP001595805">
    <property type="component" value="Unassembled WGS sequence"/>
</dbReference>
<evidence type="ECO:0008006" key="3">
    <source>
        <dbReference type="Google" id="ProtNLM"/>
    </source>
</evidence>
<proteinExistence type="predicted"/>
<organism evidence="1 2">
    <name type="scientific">Algoriphagus namhaensis</name>
    <dbReference type="NCBI Taxonomy" id="915353"/>
    <lineage>
        <taxon>Bacteria</taxon>
        <taxon>Pseudomonadati</taxon>
        <taxon>Bacteroidota</taxon>
        <taxon>Cytophagia</taxon>
        <taxon>Cytophagales</taxon>
        <taxon>Cyclobacteriaceae</taxon>
        <taxon>Algoriphagus</taxon>
    </lineage>
</organism>
<sequence>MENSKRLPQVWMLTLMFITVIKKGLALLQLNRHLGLSRFEIAFRLMHIKIRDVMGGRDDLYFLEEMVEYDKGNVIMAPKRQGQNQLKPRKGSPRQAEGAVESNAALGYIYKAFSNLKMRLLDIYHKDTFKHLKNYLYKFINLTKRRFFGEKFFERLIIASIHPKVDWWEYTN</sequence>
<dbReference type="EMBL" id="JBHRZS010000006">
    <property type="protein sequence ID" value="MFC3879858.1"/>
    <property type="molecule type" value="Genomic_DNA"/>
</dbReference>
<comment type="caution">
    <text evidence="1">The sequence shown here is derived from an EMBL/GenBank/DDBJ whole genome shotgun (WGS) entry which is preliminary data.</text>
</comment>
<evidence type="ECO:0000313" key="2">
    <source>
        <dbReference type="Proteomes" id="UP001595805"/>
    </source>
</evidence>
<gene>
    <name evidence="1" type="ORF">ACFOSV_06705</name>
</gene>
<protein>
    <recommendedName>
        <fullName evidence="3">Transposase</fullName>
    </recommendedName>
</protein>
<keyword evidence="2" id="KW-1185">Reference proteome</keyword>
<accession>A0ABV8APH3</accession>
<name>A0ABV8APH3_9BACT</name>
<evidence type="ECO:0000313" key="1">
    <source>
        <dbReference type="EMBL" id="MFC3879858.1"/>
    </source>
</evidence>
<dbReference type="RefSeq" id="WP_377904676.1">
    <property type="nucleotide sequence ID" value="NZ_JBHRZS010000006.1"/>
</dbReference>